<protein>
    <submittedName>
        <fullName evidence="2">Transporter</fullName>
    </submittedName>
</protein>
<reference evidence="2 3" key="2">
    <citation type="journal article" date="2015" name="Antonie Van Leeuwenhoek">
        <title>Thioclava indica sp. nov., isolated from surface seawater of the Indian Ocean.</title>
        <authorList>
            <person name="Liu Y."/>
            <person name="Lai Q."/>
            <person name="Du J."/>
            <person name="Xu H."/>
            <person name="Jiang L."/>
            <person name="Shao Z."/>
        </authorList>
    </citation>
    <scope>NUCLEOTIDE SEQUENCE [LARGE SCALE GENOMIC DNA]</scope>
    <source>
        <strain evidence="2 3">13D2W-2</strain>
    </source>
</reference>
<dbReference type="AlphaFoldDB" id="A0A085TXT6"/>
<dbReference type="EMBL" id="AQRC01000004">
    <property type="protein sequence ID" value="KFE35533.1"/>
    <property type="molecule type" value="Genomic_DNA"/>
</dbReference>
<feature type="transmembrane region" description="Helical" evidence="1">
    <location>
        <begin position="193"/>
        <end position="213"/>
    </location>
</feature>
<gene>
    <name evidence="2" type="ORF">DW2_06213</name>
</gene>
<comment type="caution">
    <text evidence="2">The sequence shown here is derived from an EMBL/GenBank/DDBJ whole genome shotgun (WGS) entry which is preliminary data.</text>
</comment>
<feature type="transmembrane region" description="Helical" evidence="1">
    <location>
        <begin position="337"/>
        <end position="354"/>
    </location>
</feature>
<feature type="transmembrane region" description="Helical" evidence="1">
    <location>
        <begin position="220"/>
        <end position="238"/>
    </location>
</feature>
<evidence type="ECO:0000256" key="1">
    <source>
        <dbReference type="SAM" id="Phobius"/>
    </source>
</evidence>
<name>A0A085TXT6_9RHOB</name>
<dbReference type="STRING" id="1317124.DW2_06213"/>
<dbReference type="GO" id="GO:0010468">
    <property type="term" value="P:regulation of gene expression"/>
    <property type="evidence" value="ECO:0007669"/>
    <property type="project" value="InterPro"/>
</dbReference>
<dbReference type="Pfam" id="PF05145">
    <property type="entry name" value="AbrB"/>
    <property type="match status" value="1"/>
</dbReference>
<keyword evidence="1" id="KW-0472">Membrane</keyword>
<dbReference type="PANTHER" id="PTHR38457:SF1">
    <property type="entry name" value="REGULATOR ABRB-RELATED"/>
    <property type="match status" value="1"/>
</dbReference>
<sequence length="362" mass="36628">MRNTLASRPDPARWSLAIRWTVLLGGSVLLAWLLAAAHLAAALLLGPMAAAIALAASGGGVPMPRAAFIAAQGVVGVMIASKLPASLLPEIARDWPIFLAGTFSTVLGASTLGWVMARAGGLPGTTAIWGSSPGAATVMTLMSDSYGADMRLVAVMQYTRVACCAIAATAVVRLFGVAHPGVTAPAPATPDTLIVIEVAKTLALGIGAAFLGLRLKVPGGGLIFPMGLGLAASAAGLVTITLPAPVLAVSYAVVGWGIGLRFSREVLRHAARLLPRILASILALIAICAGFAGLLVVFAGIEPVTAYLATSPGGADSVAIIAAGTQVDVPFVMAMQIARFLLVLIAGPALARALSQRQARAR</sequence>
<keyword evidence="1" id="KW-1133">Transmembrane helix</keyword>
<keyword evidence="3" id="KW-1185">Reference proteome</keyword>
<feature type="transmembrane region" description="Helical" evidence="1">
    <location>
        <begin position="158"/>
        <end position="178"/>
    </location>
</feature>
<feature type="transmembrane region" description="Helical" evidence="1">
    <location>
        <begin position="65"/>
        <end position="83"/>
    </location>
</feature>
<accession>A0A085TXT6</accession>
<dbReference type="PANTHER" id="PTHR38457">
    <property type="entry name" value="REGULATOR ABRB-RELATED"/>
    <property type="match status" value="1"/>
</dbReference>
<feature type="transmembrane region" description="Helical" evidence="1">
    <location>
        <begin position="244"/>
        <end position="262"/>
    </location>
</feature>
<dbReference type="InterPro" id="IPR007820">
    <property type="entry name" value="AbrB_fam"/>
</dbReference>
<proteinExistence type="predicted"/>
<dbReference type="PIRSF" id="PIRSF038991">
    <property type="entry name" value="Protein_AbrB"/>
    <property type="match status" value="1"/>
</dbReference>
<feature type="transmembrane region" description="Helical" evidence="1">
    <location>
        <begin position="127"/>
        <end position="146"/>
    </location>
</feature>
<dbReference type="NCBIfam" id="TIGR03082">
    <property type="entry name" value="Gneg_AbrB_dup"/>
    <property type="match status" value="2"/>
</dbReference>
<dbReference type="OrthoDB" id="9809910at2"/>
<feature type="transmembrane region" description="Helical" evidence="1">
    <location>
        <begin position="274"/>
        <end position="301"/>
    </location>
</feature>
<organism evidence="2 3">
    <name type="scientific">Thioclava atlantica</name>
    <dbReference type="NCBI Taxonomy" id="1317124"/>
    <lineage>
        <taxon>Bacteria</taxon>
        <taxon>Pseudomonadati</taxon>
        <taxon>Pseudomonadota</taxon>
        <taxon>Alphaproteobacteria</taxon>
        <taxon>Rhodobacterales</taxon>
        <taxon>Paracoccaceae</taxon>
        <taxon>Thioclava</taxon>
    </lineage>
</organism>
<dbReference type="Proteomes" id="UP000028607">
    <property type="component" value="Unassembled WGS sequence"/>
</dbReference>
<reference evidence="3" key="1">
    <citation type="submission" date="2013-04" db="EMBL/GenBank/DDBJ databases">
        <title>Thioclava sp. 13D2W-2 Genome Sequencing.</title>
        <authorList>
            <person name="Lai Q."/>
            <person name="Li G."/>
            <person name="Shao Z."/>
        </authorList>
    </citation>
    <scope>NUCLEOTIDE SEQUENCE [LARGE SCALE GENOMIC DNA]</scope>
    <source>
        <strain evidence="3">13D2W-2</strain>
    </source>
</reference>
<keyword evidence="1" id="KW-0812">Transmembrane</keyword>
<dbReference type="InterPro" id="IPR017516">
    <property type="entry name" value="AbrB_dup"/>
</dbReference>
<dbReference type="PATRIC" id="fig|1317124.6.peg.1260"/>
<dbReference type="eggNOG" id="COG3180">
    <property type="taxonomic scope" value="Bacteria"/>
</dbReference>
<dbReference type="RefSeq" id="WP_038144636.1">
    <property type="nucleotide sequence ID" value="NZ_AQRC01000004.1"/>
</dbReference>
<dbReference type="GO" id="GO:0016020">
    <property type="term" value="C:membrane"/>
    <property type="evidence" value="ECO:0007669"/>
    <property type="project" value="InterPro"/>
</dbReference>
<evidence type="ECO:0000313" key="3">
    <source>
        <dbReference type="Proteomes" id="UP000028607"/>
    </source>
</evidence>
<evidence type="ECO:0000313" key="2">
    <source>
        <dbReference type="EMBL" id="KFE35533.1"/>
    </source>
</evidence>
<feature type="transmembrane region" description="Helical" evidence="1">
    <location>
        <begin position="95"/>
        <end position="115"/>
    </location>
</feature>